<feature type="chain" id="PRO_5035824689" evidence="1">
    <location>
        <begin position="23"/>
        <end position="113"/>
    </location>
</feature>
<proteinExistence type="predicted"/>
<feature type="signal peptide" evidence="1">
    <location>
        <begin position="1"/>
        <end position="22"/>
    </location>
</feature>
<accession>A0A8S9WQ21</accession>
<dbReference type="Proteomes" id="UP000466442">
    <property type="component" value="Linkage Group LG16"/>
</dbReference>
<organism evidence="2 3">
    <name type="scientific">Apolygus lucorum</name>
    <name type="common">Small green plant bug</name>
    <name type="synonym">Lygocoris lucorum</name>
    <dbReference type="NCBI Taxonomy" id="248454"/>
    <lineage>
        <taxon>Eukaryota</taxon>
        <taxon>Metazoa</taxon>
        <taxon>Ecdysozoa</taxon>
        <taxon>Arthropoda</taxon>
        <taxon>Hexapoda</taxon>
        <taxon>Insecta</taxon>
        <taxon>Pterygota</taxon>
        <taxon>Neoptera</taxon>
        <taxon>Paraneoptera</taxon>
        <taxon>Hemiptera</taxon>
        <taxon>Heteroptera</taxon>
        <taxon>Panheteroptera</taxon>
        <taxon>Cimicomorpha</taxon>
        <taxon>Miridae</taxon>
        <taxon>Mirini</taxon>
        <taxon>Apolygus</taxon>
    </lineage>
</organism>
<gene>
    <name evidence="2" type="ORF">GE061_008027</name>
</gene>
<evidence type="ECO:0000256" key="1">
    <source>
        <dbReference type="SAM" id="SignalP"/>
    </source>
</evidence>
<keyword evidence="3" id="KW-1185">Reference proteome</keyword>
<comment type="caution">
    <text evidence="2">The sequence shown here is derived from an EMBL/GenBank/DDBJ whole genome shotgun (WGS) entry which is preliminary data.</text>
</comment>
<evidence type="ECO:0000313" key="3">
    <source>
        <dbReference type="Proteomes" id="UP000466442"/>
    </source>
</evidence>
<dbReference type="EMBL" id="WIXP02000016">
    <property type="protein sequence ID" value="KAF6198279.1"/>
    <property type="molecule type" value="Genomic_DNA"/>
</dbReference>
<dbReference type="AlphaFoldDB" id="A0A8S9WQ21"/>
<protein>
    <submittedName>
        <fullName evidence="2">Uncharacterized protein</fullName>
    </submittedName>
</protein>
<keyword evidence="1" id="KW-0732">Signal</keyword>
<evidence type="ECO:0000313" key="2">
    <source>
        <dbReference type="EMBL" id="KAF6198279.1"/>
    </source>
</evidence>
<sequence length="113" mass="12487">MKVVFWAIFVFVFVLSVVPGQSQLPDLTNPTAIKKVGALIRVLFPDFNEKFLLTFVNLAKTVKTLASTVLKPSGSRGLEPSDLQSKVKKLRSRLLELGPYVQQLTGVKGKKSK</sequence>
<reference evidence="2" key="1">
    <citation type="journal article" date="2021" name="Mol. Ecol. Resour.">
        <title>Apolygus lucorum genome provides insights into omnivorousness and mesophyll feeding.</title>
        <authorList>
            <person name="Liu Y."/>
            <person name="Liu H."/>
            <person name="Wang H."/>
            <person name="Huang T."/>
            <person name="Liu B."/>
            <person name="Yang B."/>
            <person name="Yin L."/>
            <person name="Li B."/>
            <person name="Zhang Y."/>
            <person name="Zhang S."/>
            <person name="Jiang F."/>
            <person name="Zhang X."/>
            <person name="Ren Y."/>
            <person name="Wang B."/>
            <person name="Wang S."/>
            <person name="Lu Y."/>
            <person name="Wu K."/>
            <person name="Fan W."/>
            <person name="Wang G."/>
        </authorList>
    </citation>
    <scope>NUCLEOTIDE SEQUENCE</scope>
    <source>
        <strain evidence="2">12Hb</strain>
    </source>
</reference>
<name>A0A8S9WQ21_APOLU</name>